<keyword evidence="2" id="KW-1185">Reference proteome</keyword>
<comment type="caution">
    <text evidence="1">The sequence shown here is derived from an EMBL/GenBank/DDBJ whole genome shotgun (WGS) entry which is preliminary data.</text>
</comment>
<evidence type="ECO:0000313" key="2">
    <source>
        <dbReference type="Proteomes" id="UP000887159"/>
    </source>
</evidence>
<protein>
    <submittedName>
        <fullName evidence="1">Uncharacterized protein</fullName>
    </submittedName>
</protein>
<sequence length="113" mass="12966">MPGNGIFHRLHREPRETRSFDITRHDAGWRRAVCISGLEKSNLKVVTEKPNSSKRAVYHHSSIWIVELSPIPSLENFDFESASLAFSCFGEAVRFVERFVVVTRFRSGVAKQF</sequence>
<dbReference type="AlphaFoldDB" id="A0A8X6RIV6"/>
<reference evidence="1" key="1">
    <citation type="submission" date="2020-08" db="EMBL/GenBank/DDBJ databases">
        <title>Multicomponent nature underlies the extraordinary mechanical properties of spider dragline silk.</title>
        <authorList>
            <person name="Kono N."/>
            <person name="Nakamura H."/>
            <person name="Mori M."/>
            <person name="Yoshida Y."/>
            <person name="Ohtoshi R."/>
            <person name="Malay A.D."/>
            <person name="Moran D.A.P."/>
            <person name="Tomita M."/>
            <person name="Numata K."/>
            <person name="Arakawa K."/>
        </authorList>
    </citation>
    <scope>NUCLEOTIDE SEQUENCE</scope>
</reference>
<evidence type="ECO:0000313" key="1">
    <source>
        <dbReference type="EMBL" id="GFX93084.1"/>
    </source>
</evidence>
<organism evidence="1 2">
    <name type="scientific">Trichonephila clavipes</name>
    <name type="common">Golden silk orbweaver</name>
    <name type="synonym">Nephila clavipes</name>
    <dbReference type="NCBI Taxonomy" id="2585209"/>
    <lineage>
        <taxon>Eukaryota</taxon>
        <taxon>Metazoa</taxon>
        <taxon>Ecdysozoa</taxon>
        <taxon>Arthropoda</taxon>
        <taxon>Chelicerata</taxon>
        <taxon>Arachnida</taxon>
        <taxon>Araneae</taxon>
        <taxon>Araneomorphae</taxon>
        <taxon>Entelegynae</taxon>
        <taxon>Araneoidea</taxon>
        <taxon>Nephilidae</taxon>
        <taxon>Trichonephila</taxon>
    </lineage>
</organism>
<accession>A0A8X6RIV6</accession>
<dbReference type="EMBL" id="BMAU01021171">
    <property type="protein sequence ID" value="GFX93084.1"/>
    <property type="molecule type" value="Genomic_DNA"/>
</dbReference>
<gene>
    <name evidence="1" type="ORF">TNCV_140281</name>
</gene>
<name>A0A8X6RIV6_TRICX</name>
<dbReference type="Proteomes" id="UP000887159">
    <property type="component" value="Unassembled WGS sequence"/>
</dbReference>
<proteinExistence type="predicted"/>